<evidence type="ECO:0008006" key="5">
    <source>
        <dbReference type="Google" id="ProtNLM"/>
    </source>
</evidence>
<feature type="compositionally biased region" description="Low complexity" evidence="1">
    <location>
        <begin position="197"/>
        <end position="208"/>
    </location>
</feature>
<sequence>MPDETLQAAFEIKTTCDEISRKLLRWHWEKKPGAHSLNALLEHIAQRQQESPEYYERMPDLSGKTSWSQLDTTLCMRVLLDPEKDAARPLDLLGNTEHPGAARRACNAVRTARNEAAHASDRTAGTQAAILFNEAVEALEEGYAGTALRTTELEQYYRMAEDFLDRCGAKKPLASAAPEEQKAAPRSARPRSEGQRKASGSGSTSRSRSASKGRRNTGGAGRKDANSRRKGSGKRTKKPRTNYAVLGLLAVLLAVGLLLRWFGMKG</sequence>
<dbReference type="RefSeq" id="WP_097839286.1">
    <property type="nucleotide sequence ID" value="NZ_NMTY01000012.1"/>
</dbReference>
<proteinExistence type="predicted"/>
<organism evidence="3 4">
    <name type="scientific">Faecalibacterium prausnitzii</name>
    <dbReference type="NCBI Taxonomy" id="853"/>
    <lineage>
        <taxon>Bacteria</taxon>
        <taxon>Bacillati</taxon>
        <taxon>Bacillota</taxon>
        <taxon>Clostridia</taxon>
        <taxon>Eubacteriales</taxon>
        <taxon>Oscillospiraceae</taxon>
        <taxon>Faecalibacterium</taxon>
    </lineage>
</organism>
<evidence type="ECO:0000313" key="4">
    <source>
        <dbReference type="Proteomes" id="UP000220005"/>
    </source>
</evidence>
<name>A0A2A7ARB9_9FIRM</name>
<dbReference type="Proteomes" id="UP000220005">
    <property type="component" value="Unassembled WGS sequence"/>
</dbReference>
<evidence type="ECO:0000256" key="1">
    <source>
        <dbReference type="SAM" id="MobiDB-lite"/>
    </source>
</evidence>
<feature type="transmembrane region" description="Helical" evidence="2">
    <location>
        <begin position="243"/>
        <end position="263"/>
    </location>
</feature>
<gene>
    <name evidence="3" type="ORF">CGS58_05960</name>
</gene>
<feature type="region of interest" description="Disordered" evidence="1">
    <location>
        <begin position="174"/>
        <end position="238"/>
    </location>
</feature>
<protein>
    <recommendedName>
        <fullName evidence="5">HEPN domain-containing protein</fullName>
    </recommendedName>
</protein>
<evidence type="ECO:0000313" key="3">
    <source>
        <dbReference type="EMBL" id="PDX81622.1"/>
    </source>
</evidence>
<keyword evidence="2" id="KW-0812">Transmembrane</keyword>
<keyword evidence="2" id="KW-1133">Transmembrane helix</keyword>
<dbReference type="EMBL" id="NMTY01000012">
    <property type="protein sequence ID" value="PDX81622.1"/>
    <property type="molecule type" value="Genomic_DNA"/>
</dbReference>
<dbReference type="AlphaFoldDB" id="A0A2A7ARB9"/>
<keyword evidence="2" id="KW-0472">Membrane</keyword>
<reference evidence="3 4" key="1">
    <citation type="journal article" date="2017" name="Front. Microbiol.">
        <title>New Insights into the Diversity of the Genus Faecalibacterium.</title>
        <authorList>
            <person name="Benevides L."/>
            <person name="Burman S."/>
            <person name="Martin R."/>
            <person name="Robert V."/>
            <person name="Thomas M."/>
            <person name="Miquel S."/>
            <person name="Chain F."/>
            <person name="Sokol H."/>
            <person name="Bermudez-Humaran L.G."/>
            <person name="Morrison M."/>
            <person name="Langella P."/>
            <person name="Azevedo V.A."/>
            <person name="Chatel J.M."/>
            <person name="Soares S."/>
        </authorList>
    </citation>
    <scope>NUCLEOTIDE SEQUENCE [LARGE SCALE GENOMIC DNA]</scope>
    <source>
        <strain evidence="3 4">CNCM I 4575</strain>
    </source>
</reference>
<comment type="caution">
    <text evidence="3">The sequence shown here is derived from an EMBL/GenBank/DDBJ whole genome shotgun (WGS) entry which is preliminary data.</text>
</comment>
<feature type="compositionally biased region" description="Basic residues" evidence="1">
    <location>
        <begin position="228"/>
        <end position="238"/>
    </location>
</feature>
<accession>A0A2A7ARB9</accession>
<evidence type="ECO:0000256" key="2">
    <source>
        <dbReference type="SAM" id="Phobius"/>
    </source>
</evidence>